<gene>
    <name evidence="1" type="ORF">EZS28_026105</name>
</gene>
<proteinExistence type="predicted"/>
<reference evidence="1 2" key="1">
    <citation type="submission" date="2019-03" db="EMBL/GenBank/DDBJ databases">
        <title>Single cell metagenomics reveals metabolic interactions within the superorganism composed of flagellate Streblomastix strix and complex community of Bacteroidetes bacteria on its surface.</title>
        <authorList>
            <person name="Treitli S.C."/>
            <person name="Kolisko M."/>
            <person name="Husnik F."/>
            <person name="Keeling P."/>
            <person name="Hampl V."/>
        </authorList>
    </citation>
    <scope>NUCLEOTIDE SEQUENCE [LARGE SCALE GENOMIC DNA]</scope>
    <source>
        <strain evidence="1">ST1C</strain>
    </source>
</reference>
<organism evidence="1 2">
    <name type="scientific">Streblomastix strix</name>
    <dbReference type="NCBI Taxonomy" id="222440"/>
    <lineage>
        <taxon>Eukaryota</taxon>
        <taxon>Metamonada</taxon>
        <taxon>Preaxostyla</taxon>
        <taxon>Oxymonadida</taxon>
        <taxon>Streblomastigidae</taxon>
        <taxon>Streblomastix</taxon>
    </lineage>
</organism>
<dbReference type="Proteomes" id="UP000324800">
    <property type="component" value="Unassembled WGS sequence"/>
</dbReference>
<dbReference type="PANTHER" id="PTHR11319">
    <property type="entry name" value="G PROTEIN-COUPLED RECEPTOR-RELATED"/>
    <property type="match status" value="1"/>
</dbReference>
<dbReference type="SUPFAM" id="SSF51126">
    <property type="entry name" value="Pectin lyase-like"/>
    <property type="match status" value="2"/>
</dbReference>
<dbReference type="OrthoDB" id="300606at2759"/>
<sequence length="1103" mass="121293">MIFDNCSSYIAAGAFFTTSYGGIITSSNKLSFVTCSSIQFGGGLEIYPFSGSIIISGICIFNNCTCQQFGGGLHLNAETYQSTIEEVYVYYSAQITISGKCEFKNCSSNRGGALFIFCYGIESEISLAQLSFDNCSSISDGGGISLQSYAGLITLNSECLFKDCSSNSGGGLYLQATSSSIFMNGEYKYFYGSISIFGNCVFKNCSCEQSGGGLSAICSSIYSSIQVTGELKFIKCQSRFGGGLYVSGMISLQNNNYFRKCQSSLGGGMYLDIDFTRNQQLVISNTIIIDCQAKDDDLQTNPTGYGGGIFLTGNGDYDALTEGLDLSGIRISGNTADKAGQSLYVVMTKLAEWCRYGTAGYFVKGNYSDTDSDESDLEGIPIGMSNFNYMTPQSIRKQSTHLEYYWNPTQKDIWHILNRIQLLSKGSDFPGCGEVKYPCETIEYSIQQISIEKAGNENNNVDIKQLGITKYGYDLTSPISFNTYSSKTYNVKIMKEMYETDFEMEGQAEIKIINQLSYSSGWIQTSSEINLGIYHIKVITDQSTFTIPLIYISQPNSMVELISVTFSGINFSPEYQPKGIIHIINNNQQIILSNCLFEDIIIEGYGGNAIRMQEGQKVTATISDCQFIDIQVDSDQIGFSGSAIYASITQQGILTISGECSFTNYQNPNGNAGAIYLYCSDTGSQIQIVGNLFFENCQALSGGGINFQSYSGLTSLTGSASFINCQALFGIGGAIYAIPLGPYLEFNPTGQIIIQNCTAKQGGGAMYISLNQDGQFKGNKMIIRNCSSVKGGAIYTDIAHGGFLSLDQSCEFFNCTSNGGNGGAIWVSLDNSYYLDSYFEINDAYFHDCRALINESSSQISQGFGGAIFLHSYQNYDVSLKKLNLKGMKLYNNFADRGGQSMFVVMPSVIQWCKQGYAGEYVKGNYSDQFSDESDLEGIPTYYTAFESMNPDLIDSQQQYLQFYWDQPKGQIWHLLYLNGGLIKGNDQYGCSEFNNPCETIEYAIKQISLLKGELLSEQEFIEEKRLGITEQGFDLISPFQFIKQIHNTNCIKIMKQLYGTRQEMIGQAEIKIVKGGSSSTIENGNQGWISAIGGLELRIYIL</sequence>
<dbReference type="AlphaFoldDB" id="A0A5J4V6I1"/>
<name>A0A5J4V6I1_9EUKA</name>
<protein>
    <submittedName>
        <fullName evidence="1">Uncharacterized protein</fullName>
    </submittedName>
</protein>
<dbReference type="InterPro" id="IPR011050">
    <property type="entry name" value="Pectin_lyase_fold/virulence"/>
</dbReference>
<dbReference type="EMBL" id="SNRW01009196">
    <property type="protein sequence ID" value="KAA6378369.1"/>
    <property type="molecule type" value="Genomic_DNA"/>
</dbReference>
<comment type="caution">
    <text evidence="1">The sequence shown here is derived from an EMBL/GenBank/DDBJ whole genome shotgun (WGS) entry which is preliminary data.</text>
</comment>
<dbReference type="PANTHER" id="PTHR11319:SF35">
    <property type="entry name" value="OUTER MEMBRANE PROTEIN PMPC-RELATED"/>
    <property type="match status" value="1"/>
</dbReference>
<accession>A0A5J4V6I1</accession>
<evidence type="ECO:0000313" key="1">
    <source>
        <dbReference type="EMBL" id="KAA6378369.1"/>
    </source>
</evidence>
<evidence type="ECO:0000313" key="2">
    <source>
        <dbReference type="Proteomes" id="UP000324800"/>
    </source>
</evidence>